<evidence type="ECO:0000256" key="1">
    <source>
        <dbReference type="ARBA" id="ARBA00023172"/>
    </source>
</evidence>
<dbReference type="Pfam" id="PF00589">
    <property type="entry name" value="Phage_integrase"/>
    <property type="match status" value="1"/>
</dbReference>
<keyword evidence="1" id="KW-0233">DNA recombination</keyword>
<dbReference type="EMBL" id="CP054475">
    <property type="protein sequence ID" value="UXD88952.1"/>
    <property type="molecule type" value="Genomic_DNA"/>
</dbReference>
<dbReference type="SUPFAM" id="SSF56349">
    <property type="entry name" value="DNA breaking-rejoining enzymes"/>
    <property type="match status" value="1"/>
</dbReference>
<dbReference type="InterPro" id="IPR013762">
    <property type="entry name" value="Integrase-like_cat_sf"/>
</dbReference>
<proteinExistence type="predicted"/>
<gene>
    <name evidence="3" type="ORF">HUF19_16555</name>
</gene>
<evidence type="ECO:0000313" key="4">
    <source>
        <dbReference type="Proteomes" id="UP001065322"/>
    </source>
</evidence>
<organism evidence="3 4">
    <name type="scientific">Thalassolituus hydrocarboniclasticus</name>
    <dbReference type="NCBI Taxonomy" id="2742796"/>
    <lineage>
        <taxon>Bacteria</taxon>
        <taxon>Pseudomonadati</taxon>
        <taxon>Pseudomonadota</taxon>
        <taxon>Gammaproteobacteria</taxon>
        <taxon>Oceanospirillales</taxon>
        <taxon>Oceanospirillaceae</taxon>
        <taxon>Thalassolituus</taxon>
    </lineage>
</organism>
<protein>
    <submittedName>
        <fullName evidence="3">Tyrosine-type recombinase/integrase</fullName>
    </submittedName>
</protein>
<evidence type="ECO:0000313" key="3">
    <source>
        <dbReference type="EMBL" id="UXD88952.1"/>
    </source>
</evidence>
<dbReference type="PROSITE" id="PS51898">
    <property type="entry name" value="TYR_RECOMBINASE"/>
    <property type="match status" value="1"/>
</dbReference>
<keyword evidence="4" id="KW-1185">Reference proteome</keyword>
<dbReference type="Gene3D" id="1.10.443.10">
    <property type="entry name" value="Intergrase catalytic core"/>
    <property type="match status" value="1"/>
</dbReference>
<reference evidence="4" key="1">
    <citation type="submission" date="2020-06" db="EMBL/GenBank/DDBJ databases">
        <title>Thalassolituus marinus alknpb1M-1, a hydrocarbon-degrading bacterium isolated from the deep-sea overlying water using an in-situ strategy from the South China Sea basin.</title>
        <authorList>
            <person name="Dong C."/>
            <person name="Chen Y."/>
            <person name="Shao Z."/>
        </authorList>
    </citation>
    <scope>NUCLEOTIDE SEQUENCE [LARGE SCALE GENOMIC DNA]</scope>
    <source>
        <strain evidence="4">alknpb1M-1</strain>
    </source>
</reference>
<dbReference type="InterPro" id="IPR002104">
    <property type="entry name" value="Integrase_catalytic"/>
</dbReference>
<accession>A0ABY6ADU3</accession>
<feature type="domain" description="Tyr recombinase" evidence="2">
    <location>
        <begin position="422"/>
        <end position="665"/>
    </location>
</feature>
<dbReference type="InterPro" id="IPR011010">
    <property type="entry name" value="DNA_brk_join_enz"/>
</dbReference>
<name>A0ABY6ADU3_9GAMM</name>
<dbReference type="RefSeq" id="WP_260997633.1">
    <property type="nucleotide sequence ID" value="NZ_CP054475.1"/>
</dbReference>
<sequence>MLSDESILALQAVGISYNEITRIEVHDYSRVIDHLRKNFSASEVNDRLHEIARYAIDSGRSSHADLYRSSAMPRPSAPVTPDNYALYQALLQLDSIFPQIILDLETSQVPGALIYSAMRHGLLLDRDLIRDWRIKNFYGGLWRYQNTLWFELSKHANSEPMIWQPDDMTLLLLVRYRNQLDVNNSTSWHQYLSRFICPYIGLLRLPNVEIIIDLFQAVLKNYVPSYLVEISANRKKNRSLTRQQFLRLITRRVPHVRYPSAPLSISAGIISRKQKRSSYSNYVSHVIRQSAAPEEFIQHANGQKLSGALRSVIKCAAFFCRNDTQFGTRLKRSGVIRIVNNLTQRFEQLFPDTDPETLPSDQIQESFKDIISSSNSSSSKNLITSLDYYFWYLHNENDRALVTVKSAHASREQNWLYPSMVMPWEYLAIKNLLHRKLKLAEEPKDKFIISRMILAVMLGYRSGLRRGEILSLRYRDIQLEGIPTIVISTHGKFKPKTLSGNRVVIVGGRYSDDEMNTVRGLMSTGHQNVSIDERQIFSGYLQLSDSTNNKNIFDEISHIIRFVTGDENASFHSLRHSFASLNVYRMIRSRFSASLPVIDYVDCDTGEDYSVYLNRLAPLPGATRRVNPVYQISAEMGHASPETTLGTYVHSLDWVFPYYQRRMMPTFSTAQLAEALGVSRQAIQKTVKANGGRNLADYRDMIVRKLKPISTNVDLSDWTEPKHRLRLGNYNRNFEFDGCVSAIKRYRKKKISLRQLITLYPKLLDFPHEILRDSDLINHFARLHTNNQKIAGDNIIQRFSDLVPSEQRYCFYRWGISRDEWNSGGLNKPRLIFESKRTEKAYNYLAKSLKVFDSAEIPVVSG</sequence>
<evidence type="ECO:0000259" key="2">
    <source>
        <dbReference type="PROSITE" id="PS51898"/>
    </source>
</evidence>
<dbReference type="Proteomes" id="UP001065322">
    <property type="component" value="Chromosome"/>
</dbReference>